<dbReference type="Pfam" id="PF12484">
    <property type="entry name" value="PPE-SVP"/>
    <property type="match status" value="1"/>
</dbReference>
<feature type="domain" description="PPE family C-terminal" evidence="3">
    <location>
        <begin position="313"/>
        <end position="394"/>
    </location>
</feature>
<dbReference type="InterPro" id="IPR000030">
    <property type="entry name" value="PPE_dom"/>
</dbReference>
<feature type="domain" description="PPE" evidence="2">
    <location>
        <begin position="4"/>
        <end position="165"/>
    </location>
</feature>
<dbReference type="Proteomes" id="UP000193465">
    <property type="component" value="Unassembled WGS sequence"/>
</dbReference>
<dbReference type="InterPro" id="IPR022171">
    <property type="entry name" value="PPE_C"/>
</dbReference>
<protein>
    <recommendedName>
        <fullName evidence="6">PPE family protein</fullName>
    </recommendedName>
</protein>
<evidence type="ECO:0000259" key="3">
    <source>
        <dbReference type="Pfam" id="PF12484"/>
    </source>
</evidence>
<dbReference type="STRING" id="188915.AWC02_20145"/>
<evidence type="ECO:0000313" key="5">
    <source>
        <dbReference type="Proteomes" id="UP000193465"/>
    </source>
</evidence>
<sequence length="398" mass="38242">MSFDFGALPPEVVSTWMYTGAGSAPLMSAAGAWSSLAAELEAAAASAQLVIAELVGADWTGPASAAMVSAVEPYLTWLQTTATAAFQASSQAMTSAGAFEAARAAVVPPPVVAANRAQLAALVATNFLGINTPAILATEAAYLEMWAQDTMAMLGYTTASSSASALTPVAPAPQTSNLAGAALATAGSATGGVQQELNHTLGSLQGVLSGLASPFAGSAQATADLGNAVDLFLGTPFFANIINSGVNTAAWFTTTAIPTAISLGHTVALAGPAALASDVTGTDGLAAGLGSGVLAGMTTPVGAAAAGGAPVLAGLGQATNMGGLSVPANWPTAAGAASSQVSALGGSGWTAAADEAAGVHAAPAGMVPAGAGGRGGLGSGGTPRYGVKPTVMPKQVFA</sequence>
<dbReference type="AlphaFoldDB" id="A0A1X1T540"/>
<dbReference type="GO" id="GO:0052572">
    <property type="term" value="P:response to host immune response"/>
    <property type="evidence" value="ECO:0007669"/>
    <property type="project" value="TreeGrafter"/>
</dbReference>
<evidence type="ECO:0000259" key="2">
    <source>
        <dbReference type="Pfam" id="PF00823"/>
    </source>
</evidence>
<evidence type="ECO:0008006" key="6">
    <source>
        <dbReference type="Google" id="ProtNLM"/>
    </source>
</evidence>
<dbReference type="InterPro" id="IPR038332">
    <property type="entry name" value="PPE_sf"/>
</dbReference>
<dbReference type="PANTHER" id="PTHR46766:SF1">
    <property type="entry name" value="GLUTAMINE-RICH PROTEIN 2"/>
    <property type="match status" value="1"/>
</dbReference>
<dbReference type="EMBL" id="LQOT01000076">
    <property type="protein sequence ID" value="ORV39683.1"/>
    <property type="molecule type" value="Genomic_DNA"/>
</dbReference>
<name>A0A1X1T540_9MYCO</name>
<evidence type="ECO:0000313" key="4">
    <source>
        <dbReference type="EMBL" id="ORV39683.1"/>
    </source>
</evidence>
<dbReference type="Gene3D" id="1.20.1260.20">
    <property type="entry name" value="PPE superfamily"/>
    <property type="match status" value="1"/>
</dbReference>
<comment type="caution">
    <text evidence="4">The sequence shown here is derived from an EMBL/GenBank/DDBJ whole genome shotgun (WGS) entry which is preliminary data.</text>
</comment>
<proteinExistence type="inferred from homology"/>
<organism evidence="4 5">
    <name type="scientific">Mycolicibacter engbaekii</name>
    <dbReference type="NCBI Taxonomy" id="188915"/>
    <lineage>
        <taxon>Bacteria</taxon>
        <taxon>Bacillati</taxon>
        <taxon>Actinomycetota</taxon>
        <taxon>Actinomycetes</taxon>
        <taxon>Mycobacteriales</taxon>
        <taxon>Mycobacteriaceae</taxon>
        <taxon>Mycolicibacter</taxon>
    </lineage>
</organism>
<dbReference type="RefSeq" id="WP_109561096.1">
    <property type="nucleotide sequence ID" value="NZ_LQOT01000076.1"/>
</dbReference>
<dbReference type="Pfam" id="PF00823">
    <property type="entry name" value="PPE"/>
    <property type="match status" value="1"/>
</dbReference>
<dbReference type="SUPFAM" id="SSF140459">
    <property type="entry name" value="PE/PPE dimer-like"/>
    <property type="match status" value="1"/>
</dbReference>
<comment type="similarity">
    <text evidence="1">Belongs to the mycobacterial PPE family.</text>
</comment>
<keyword evidence="5" id="KW-1185">Reference proteome</keyword>
<gene>
    <name evidence="4" type="ORF">AWC02_20145</name>
</gene>
<reference evidence="4 5" key="1">
    <citation type="submission" date="2016-01" db="EMBL/GenBank/DDBJ databases">
        <title>The new phylogeny of the genus Mycobacterium.</title>
        <authorList>
            <person name="Tarcisio F."/>
            <person name="Conor M."/>
            <person name="Antonella G."/>
            <person name="Elisabetta G."/>
            <person name="Giulia F.S."/>
            <person name="Sara T."/>
            <person name="Anna F."/>
            <person name="Clotilde B."/>
            <person name="Roberto B."/>
            <person name="Veronica D.S."/>
            <person name="Fabio R."/>
            <person name="Monica P."/>
            <person name="Olivier J."/>
            <person name="Enrico T."/>
            <person name="Nicola S."/>
        </authorList>
    </citation>
    <scope>NUCLEOTIDE SEQUENCE [LARGE SCALE GENOMIC DNA]</scope>
    <source>
        <strain evidence="4 5">ATCC 27353</strain>
    </source>
</reference>
<accession>A0A1X1T540</accession>
<evidence type="ECO:0000256" key="1">
    <source>
        <dbReference type="ARBA" id="ARBA00010652"/>
    </source>
</evidence>
<dbReference type="PANTHER" id="PTHR46766">
    <property type="entry name" value="GLUTAMINE-RICH PROTEIN 2"/>
    <property type="match status" value="1"/>
</dbReference>